<dbReference type="InterPro" id="IPR002099">
    <property type="entry name" value="MutL/Mlh/PMS"/>
</dbReference>
<dbReference type="PANTHER" id="PTHR10073:SF41">
    <property type="entry name" value="MISMATCH REPAIR PROTEIN, PUTATIVE (AFU_ORTHOLOGUE AFUA_8G05820)-RELATED"/>
    <property type="match status" value="1"/>
</dbReference>
<reference evidence="5 6" key="1">
    <citation type="submission" date="2024-02" db="EMBL/GenBank/DDBJ databases">
        <title>Discinaceae phylogenomics.</title>
        <authorList>
            <person name="Dirks A.C."/>
            <person name="James T.Y."/>
        </authorList>
    </citation>
    <scope>NUCLEOTIDE SEQUENCE [LARGE SCALE GENOMIC DNA]</scope>
    <source>
        <strain evidence="5 6">ACD0624</strain>
    </source>
</reference>
<feature type="compositionally biased region" description="Polar residues" evidence="3">
    <location>
        <begin position="692"/>
        <end position="705"/>
    </location>
</feature>
<protein>
    <recommendedName>
        <fullName evidence="4">DNA mismatch repair protein S5 domain-containing protein</fullName>
    </recommendedName>
</protein>
<dbReference type="PROSITE" id="PS00058">
    <property type="entry name" value="DNA_MISMATCH_REPAIR_1"/>
    <property type="match status" value="1"/>
</dbReference>
<evidence type="ECO:0000256" key="2">
    <source>
        <dbReference type="ARBA" id="ARBA00022763"/>
    </source>
</evidence>
<dbReference type="InterPro" id="IPR038973">
    <property type="entry name" value="MutL/Mlh/Pms-like"/>
</dbReference>
<dbReference type="InterPro" id="IPR014721">
    <property type="entry name" value="Ribsml_uS5_D2-typ_fold_subgr"/>
</dbReference>
<dbReference type="SUPFAM" id="SSF55874">
    <property type="entry name" value="ATPase domain of HSP90 chaperone/DNA topoisomerase II/histidine kinase"/>
    <property type="match status" value="1"/>
</dbReference>
<dbReference type="Gene3D" id="3.30.565.10">
    <property type="entry name" value="Histidine kinase-like ATPase, C-terminal domain"/>
    <property type="match status" value="1"/>
</dbReference>
<dbReference type="SUPFAM" id="SSF54211">
    <property type="entry name" value="Ribosomal protein S5 domain 2-like"/>
    <property type="match status" value="1"/>
</dbReference>
<dbReference type="Proteomes" id="UP001447188">
    <property type="component" value="Unassembled WGS sequence"/>
</dbReference>
<dbReference type="Pfam" id="PF01119">
    <property type="entry name" value="DNA_mis_repair"/>
    <property type="match status" value="1"/>
</dbReference>
<gene>
    <name evidence="5" type="ORF">Q9L58_004715</name>
</gene>
<feature type="compositionally biased region" description="Low complexity" evidence="3">
    <location>
        <begin position="780"/>
        <end position="792"/>
    </location>
</feature>
<evidence type="ECO:0000256" key="1">
    <source>
        <dbReference type="ARBA" id="ARBA00006082"/>
    </source>
</evidence>
<dbReference type="InterPro" id="IPR020568">
    <property type="entry name" value="Ribosomal_Su5_D2-typ_SF"/>
</dbReference>
<feature type="compositionally biased region" description="Low complexity" evidence="3">
    <location>
        <begin position="588"/>
        <end position="597"/>
    </location>
</feature>
<evidence type="ECO:0000313" key="5">
    <source>
        <dbReference type="EMBL" id="KAL0636367.1"/>
    </source>
</evidence>
<feature type="region of interest" description="Disordered" evidence="3">
    <location>
        <begin position="588"/>
        <end position="806"/>
    </location>
</feature>
<evidence type="ECO:0000256" key="3">
    <source>
        <dbReference type="SAM" id="MobiDB-lite"/>
    </source>
</evidence>
<comment type="caution">
    <text evidence="5">The sequence shown here is derived from an EMBL/GenBank/DDBJ whole genome shotgun (WGS) entry which is preliminary data.</text>
</comment>
<proteinExistence type="inferred from homology"/>
<feature type="region of interest" description="Disordered" evidence="3">
    <location>
        <begin position="472"/>
        <end position="522"/>
    </location>
</feature>
<organism evidence="5 6">
    <name type="scientific">Discina gigas</name>
    <dbReference type="NCBI Taxonomy" id="1032678"/>
    <lineage>
        <taxon>Eukaryota</taxon>
        <taxon>Fungi</taxon>
        <taxon>Dikarya</taxon>
        <taxon>Ascomycota</taxon>
        <taxon>Pezizomycotina</taxon>
        <taxon>Pezizomycetes</taxon>
        <taxon>Pezizales</taxon>
        <taxon>Discinaceae</taxon>
        <taxon>Discina</taxon>
    </lineage>
</organism>
<evidence type="ECO:0000259" key="4">
    <source>
        <dbReference type="SMART" id="SM01340"/>
    </source>
</evidence>
<accession>A0ABR3GKA8</accession>
<dbReference type="PANTHER" id="PTHR10073">
    <property type="entry name" value="DNA MISMATCH REPAIR PROTEIN MLH, PMS, MUTL"/>
    <property type="match status" value="1"/>
</dbReference>
<dbReference type="NCBIfam" id="TIGR00585">
    <property type="entry name" value="mutl"/>
    <property type="match status" value="1"/>
</dbReference>
<feature type="domain" description="DNA mismatch repair protein S5" evidence="4">
    <location>
        <begin position="221"/>
        <end position="367"/>
    </location>
</feature>
<name>A0ABR3GKA8_9PEZI</name>
<dbReference type="InterPro" id="IPR013507">
    <property type="entry name" value="DNA_mismatch_S5_2-like"/>
</dbReference>
<dbReference type="InterPro" id="IPR014762">
    <property type="entry name" value="DNA_mismatch_repair_CS"/>
</dbReference>
<comment type="similarity">
    <text evidence="1">Belongs to the DNA mismatch repair MutL/HexB family.</text>
</comment>
<dbReference type="Pfam" id="PF13589">
    <property type="entry name" value="HATPase_c_3"/>
    <property type="match status" value="1"/>
</dbReference>
<sequence>MPIQPLPPTSIRALGSGQVLTDSLALIKELLDNALDASSTQISIEVSPNTLDLIQVKDNGHGIPEEDRDAMALRHCTSKIQDFEDILDCRSLGFRGEALASAAELAGGLVITTRVEGEKTASACTCDRAGRVVERKRVSAPLGTTVRVSDYFKHLPVRRENAIKGAAKAIARLRTLVQKYYISHPRCRFSLRILPSPVRGSTKARGEDVVYAPSKSVQEAVQKAVGKDVAAACEWIDTSSATYAEALAEDNAEADEDPIVLEAFLPKPTTDPAVICKKPTCTHFIFVDSRSVSCTRGTLKQIHSLYKSYLKSASSAPGLSDPFVYLNICCPPSTYDPNIEPAKDDVLFHDGDAVVKVVEKVLARFYGELKTEERAGKQKAVERTMPNGFELLLARKPKAPANVITSPSKEQWPKQLPPPPKPAKIMDYNDLDEDEEEMAAMAVDAVIGEEMDTGGSATVNSSVMSKQWPTKVGHTVDDEDHPITSGDEPVRSTGARMELEQAPTPPEPGTAAPPPTIAPLGTGPLVTPRRKSTGWGFNMSGGLLDSDSDDPMDGELAIHESDNEETVRRDITLSNPWTAAKMNAPIVSSPISSSPASTQRAGNPVRSPFNPPIRTGNRHGSPVLPEMVLRGTPEAFPTPAPSSPSARMFRENRGSVVRVRPGREPAGGSVGLMNSWISRTPRGEDESPPRARNSTGFVSAANLHSQRIAAQDNDDDDDGEQQQQQPGPGRSTRAREPTKRAAPVSEPSKRRRFDSTQPNSFTPINDPAPSRSSPHKNRFLAATAALGTSSSTHDPPPPLPLPRQKRRRTKTLLPLDAVPEASLQTHHFSRTVDLVAGGSLKHLFTRLRACDAYVGATAAGTATGVEGVFFSECAAWNNVAALGGLVTGWMLEVAREEEEGIVQSIQRIKWEMGEGEEGERVLLAVEAEEIQE</sequence>
<dbReference type="SMART" id="SM01340">
    <property type="entry name" value="DNA_mis_repair"/>
    <property type="match status" value="1"/>
</dbReference>
<evidence type="ECO:0000313" key="6">
    <source>
        <dbReference type="Proteomes" id="UP001447188"/>
    </source>
</evidence>
<keyword evidence="2" id="KW-0227">DNA damage</keyword>
<dbReference type="Gene3D" id="3.30.230.10">
    <property type="match status" value="1"/>
</dbReference>
<dbReference type="InterPro" id="IPR036890">
    <property type="entry name" value="HATPase_C_sf"/>
</dbReference>
<feature type="compositionally biased region" description="Pro residues" evidence="3">
    <location>
        <begin position="503"/>
        <end position="517"/>
    </location>
</feature>
<keyword evidence="6" id="KW-1185">Reference proteome</keyword>
<dbReference type="EMBL" id="JBBBZM010000052">
    <property type="protein sequence ID" value="KAL0636367.1"/>
    <property type="molecule type" value="Genomic_DNA"/>
</dbReference>